<feature type="compositionally biased region" description="Basic and acidic residues" evidence="1">
    <location>
        <begin position="60"/>
        <end position="74"/>
    </location>
</feature>
<evidence type="ECO:0000313" key="3">
    <source>
        <dbReference type="Proteomes" id="UP001066276"/>
    </source>
</evidence>
<organism evidence="2 3">
    <name type="scientific">Pleurodeles waltl</name>
    <name type="common">Iberian ribbed newt</name>
    <dbReference type="NCBI Taxonomy" id="8319"/>
    <lineage>
        <taxon>Eukaryota</taxon>
        <taxon>Metazoa</taxon>
        <taxon>Chordata</taxon>
        <taxon>Craniata</taxon>
        <taxon>Vertebrata</taxon>
        <taxon>Euteleostomi</taxon>
        <taxon>Amphibia</taxon>
        <taxon>Batrachia</taxon>
        <taxon>Caudata</taxon>
        <taxon>Salamandroidea</taxon>
        <taxon>Salamandridae</taxon>
        <taxon>Pleurodelinae</taxon>
        <taxon>Pleurodeles</taxon>
    </lineage>
</organism>
<dbReference type="EMBL" id="JANPWB010000010">
    <property type="protein sequence ID" value="KAJ1142008.1"/>
    <property type="molecule type" value="Genomic_DNA"/>
</dbReference>
<feature type="region of interest" description="Disordered" evidence="1">
    <location>
        <begin position="1"/>
        <end position="74"/>
    </location>
</feature>
<comment type="caution">
    <text evidence="2">The sequence shown here is derived from an EMBL/GenBank/DDBJ whole genome shotgun (WGS) entry which is preliminary data.</text>
</comment>
<feature type="compositionally biased region" description="Basic and acidic residues" evidence="1">
    <location>
        <begin position="29"/>
        <end position="42"/>
    </location>
</feature>
<gene>
    <name evidence="2" type="ORF">NDU88_008336</name>
</gene>
<name>A0AAV7QU87_PLEWA</name>
<evidence type="ECO:0000256" key="1">
    <source>
        <dbReference type="SAM" id="MobiDB-lite"/>
    </source>
</evidence>
<proteinExistence type="predicted"/>
<dbReference type="Proteomes" id="UP001066276">
    <property type="component" value="Chromosome 6"/>
</dbReference>
<dbReference type="AlphaFoldDB" id="A0AAV7QU87"/>
<sequence>MQSGGNTAADVRALRGGAKGVQQPYLEENNERRRGIRERWGTPEEELGQTNRGAGRMKRQRECHSRCTDRLSTG</sequence>
<protein>
    <submittedName>
        <fullName evidence="2">Uncharacterized protein</fullName>
    </submittedName>
</protein>
<reference evidence="2" key="1">
    <citation type="journal article" date="2022" name="bioRxiv">
        <title>Sequencing and chromosome-scale assembly of the giantPleurodeles waltlgenome.</title>
        <authorList>
            <person name="Brown T."/>
            <person name="Elewa A."/>
            <person name="Iarovenko S."/>
            <person name="Subramanian E."/>
            <person name="Araus A.J."/>
            <person name="Petzold A."/>
            <person name="Susuki M."/>
            <person name="Suzuki K.-i.T."/>
            <person name="Hayashi T."/>
            <person name="Toyoda A."/>
            <person name="Oliveira C."/>
            <person name="Osipova E."/>
            <person name="Leigh N.D."/>
            <person name="Simon A."/>
            <person name="Yun M.H."/>
        </authorList>
    </citation>
    <scope>NUCLEOTIDE SEQUENCE</scope>
    <source>
        <strain evidence="2">20211129_DDA</strain>
        <tissue evidence="2">Liver</tissue>
    </source>
</reference>
<accession>A0AAV7QU87</accession>
<evidence type="ECO:0000313" key="2">
    <source>
        <dbReference type="EMBL" id="KAJ1142008.1"/>
    </source>
</evidence>
<keyword evidence="3" id="KW-1185">Reference proteome</keyword>